<reference evidence="1 2" key="1">
    <citation type="submission" date="2019-04" db="EMBL/GenBank/DDBJ databases">
        <title>Taxonomy of novel Haliea sp. from mangrove soil of West Coast of India.</title>
        <authorList>
            <person name="Verma A."/>
            <person name="Kumar P."/>
            <person name="Krishnamurthi S."/>
        </authorList>
    </citation>
    <scope>NUCLEOTIDE SEQUENCE [LARGE SCALE GENOMIC DNA]</scope>
    <source>
        <strain evidence="1 2">SAOS-164</strain>
    </source>
</reference>
<dbReference type="Proteomes" id="UP000298050">
    <property type="component" value="Unassembled WGS sequence"/>
</dbReference>
<sequence length="367" mass="39452">MPACPHRKVTATMWPFSVGGPLVARLFPILLALVLSLALPVRADVVPGLYAASVAVSDQGEAALAAGAREALSEVIVKVSGSPAALDDPTVREALAGARKQVQKFSFRRDDNADTGLSARFEFDSGYVSRLLAAAGLPLWTANRPRVLVWAAVESAGERRFVNPADTPELAAELLDAFQRRGVPAQFPLFDLGDATALGLEDIWAQDMDAVLAASARYALADVLVGRAVEVSNGKWLGDWNYLSGLERRDRSLDAPTPPDFFAGGVGLVAEDMAARYAVAPTGENDGQVRLVVLGVQDFADYAAIRNWLQGLELISDASVASIDGERTEFTLTALADADRLAQIIELNRRLQPLDPTGQRLEYQWLK</sequence>
<accession>A0A4Z0LVL0</accession>
<proteinExistence type="predicted"/>
<evidence type="ECO:0000313" key="1">
    <source>
        <dbReference type="EMBL" id="TGD71168.1"/>
    </source>
</evidence>
<dbReference type="InterPro" id="IPR018642">
    <property type="entry name" value="DUF2066"/>
</dbReference>
<keyword evidence="2" id="KW-1185">Reference proteome</keyword>
<evidence type="ECO:0000313" key="2">
    <source>
        <dbReference type="Proteomes" id="UP000298050"/>
    </source>
</evidence>
<protein>
    <submittedName>
        <fullName evidence="1">DUF2066 domain-containing protein</fullName>
    </submittedName>
</protein>
<organism evidence="1 2">
    <name type="scientific">Mangrovimicrobium sediminis</name>
    <dbReference type="NCBI Taxonomy" id="2562682"/>
    <lineage>
        <taxon>Bacteria</taxon>
        <taxon>Pseudomonadati</taxon>
        <taxon>Pseudomonadota</taxon>
        <taxon>Gammaproteobacteria</taxon>
        <taxon>Cellvibrionales</taxon>
        <taxon>Halieaceae</taxon>
        <taxon>Mangrovimicrobium</taxon>
    </lineage>
</organism>
<dbReference type="AlphaFoldDB" id="A0A4Z0LVL0"/>
<comment type="caution">
    <text evidence="1">The sequence shown here is derived from an EMBL/GenBank/DDBJ whole genome shotgun (WGS) entry which is preliminary data.</text>
</comment>
<dbReference type="Pfam" id="PF09839">
    <property type="entry name" value="DUF2066"/>
    <property type="match status" value="1"/>
</dbReference>
<dbReference type="OrthoDB" id="6195299at2"/>
<gene>
    <name evidence="1" type="ORF">E4634_19350</name>
</gene>
<name>A0A4Z0LVL0_9GAMM</name>
<dbReference type="EMBL" id="SRLE01000015">
    <property type="protein sequence ID" value="TGD71168.1"/>
    <property type="molecule type" value="Genomic_DNA"/>
</dbReference>